<keyword evidence="3" id="KW-0378">Hydrolase</keyword>
<evidence type="ECO:0000313" key="3">
    <source>
        <dbReference type="EMBL" id="AMG39736.1"/>
    </source>
</evidence>
<feature type="transmembrane region" description="Helical" evidence="1">
    <location>
        <begin position="26"/>
        <end position="45"/>
    </location>
</feature>
<accession>A0A0X8P4I1</accession>
<dbReference type="Pfam" id="PF12697">
    <property type="entry name" value="Abhydrolase_6"/>
    <property type="match status" value="1"/>
</dbReference>
<evidence type="ECO:0000313" key="4">
    <source>
        <dbReference type="Proteomes" id="UP000060602"/>
    </source>
</evidence>
<dbReference type="Gene3D" id="3.40.50.1820">
    <property type="entry name" value="alpha/beta hydrolase"/>
    <property type="match status" value="1"/>
</dbReference>
<evidence type="ECO:0000256" key="1">
    <source>
        <dbReference type="SAM" id="Phobius"/>
    </source>
</evidence>
<dbReference type="GO" id="GO:0016787">
    <property type="term" value="F:hydrolase activity"/>
    <property type="evidence" value="ECO:0007669"/>
    <property type="project" value="UniProtKB-KW"/>
</dbReference>
<evidence type="ECO:0000259" key="2">
    <source>
        <dbReference type="Pfam" id="PF12697"/>
    </source>
</evidence>
<protein>
    <submittedName>
        <fullName evidence="3">Alpha/beta hydrolase</fullName>
    </submittedName>
</protein>
<dbReference type="AlphaFoldDB" id="A0A0X8P4I1"/>
<name>A0A0X8P4I1_ALCXX</name>
<gene>
    <name evidence="3" type="ORF">AL504_29295</name>
</gene>
<proteinExistence type="predicted"/>
<dbReference type="Proteomes" id="UP000060602">
    <property type="component" value="Chromosome"/>
</dbReference>
<reference evidence="4" key="1">
    <citation type="submission" date="2015-12" db="EMBL/GenBank/DDBJ databases">
        <title>FDA dAtabase for Regulatory Grade micrObial Sequences (FDA-ARGOS): Supporting development and validation of Infectious Disease Dx tests.</title>
        <authorList>
            <person name="Case J."/>
            <person name="Tallon L."/>
            <person name="Sadzewicz L."/>
            <person name="Sengamalay N."/>
            <person name="Ott S."/>
            <person name="Godinez A."/>
            <person name="Nagaraj S."/>
            <person name="Nadendla S."/>
            <person name="Sichtig H."/>
        </authorList>
    </citation>
    <scope>NUCLEOTIDE SEQUENCE [LARGE SCALE GENOMIC DNA]</scope>
    <source>
        <strain evidence="4">FDAARGOS_147</strain>
    </source>
</reference>
<dbReference type="PANTHER" id="PTHR46438:SF11">
    <property type="entry name" value="LIPASE-RELATED"/>
    <property type="match status" value="1"/>
</dbReference>
<keyword evidence="1" id="KW-0472">Membrane</keyword>
<dbReference type="SUPFAM" id="SSF53474">
    <property type="entry name" value="alpha/beta-Hydrolases"/>
    <property type="match status" value="1"/>
</dbReference>
<dbReference type="InterPro" id="IPR000073">
    <property type="entry name" value="AB_hydrolase_1"/>
</dbReference>
<feature type="domain" description="AB hydrolase-1" evidence="2">
    <location>
        <begin position="97"/>
        <end position="291"/>
    </location>
</feature>
<keyword evidence="1" id="KW-1133">Transmembrane helix</keyword>
<dbReference type="EMBL" id="CP014060">
    <property type="protein sequence ID" value="AMG39736.1"/>
    <property type="molecule type" value="Genomic_DNA"/>
</dbReference>
<dbReference type="RefSeq" id="WP_061074035.1">
    <property type="nucleotide sequence ID" value="NZ_CP014060.2"/>
</dbReference>
<keyword evidence="1" id="KW-0812">Transmembrane</keyword>
<dbReference type="PANTHER" id="PTHR46438">
    <property type="entry name" value="ALPHA/BETA-HYDROLASES SUPERFAMILY PROTEIN"/>
    <property type="match status" value="1"/>
</dbReference>
<dbReference type="InterPro" id="IPR029058">
    <property type="entry name" value="AB_hydrolase_fold"/>
</dbReference>
<sequence length="298" mass="32159">MTTENKLSAVAAADTGAARKPRKKPFIASVVGAVFGFAGTVAPGATAKVVQKLLFTPARLKPSEPGRTVLAQARAEPHEIDGQTVYYYVWGDSGPRVLLVHGWGGDAAQMTAYVEPLRQRGYQVVAIDMPAHGRSTGKQASVRHFEPCVVHAAQAYGPFHGVIAHSLGAAAVTFALSRGFSVERAVFLGPVSRYDSVWEYSRRMMNLPPKVMPLVLKRAQDWLGITFPEMEPARLAPSMKTPLLIVHDRGDRESPFDDAAVLAQAWPGAELVATEKMGHTRALRDPALVAQVVAFVAQ</sequence>
<organism evidence="3 4">
    <name type="scientific">Alcaligenes xylosoxydans xylosoxydans</name>
    <name type="common">Achromobacter xylosoxidans</name>
    <dbReference type="NCBI Taxonomy" id="85698"/>
    <lineage>
        <taxon>Bacteria</taxon>
        <taxon>Pseudomonadati</taxon>
        <taxon>Pseudomonadota</taxon>
        <taxon>Betaproteobacteria</taxon>
        <taxon>Burkholderiales</taxon>
        <taxon>Alcaligenaceae</taxon>
        <taxon>Achromobacter</taxon>
    </lineage>
</organism>